<dbReference type="Pfam" id="PF04235">
    <property type="entry name" value="DUF418"/>
    <property type="match status" value="1"/>
</dbReference>
<feature type="transmembrane region" description="Helical" evidence="1">
    <location>
        <begin position="143"/>
        <end position="163"/>
    </location>
</feature>
<proteinExistence type="predicted"/>
<feature type="transmembrane region" description="Helical" evidence="1">
    <location>
        <begin position="108"/>
        <end position="131"/>
    </location>
</feature>
<dbReference type="Proteomes" id="UP001199916">
    <property type="component" value="Unassembled WGS sequence"/>
</dbReference>
<feature type="transmembrane region" description="Helical" evidence="1">
    <location>
        <begin position="334"/>
        <end position="355"/>
    </location>
</feature>
<dbReference type="InterPro" id="IPR052529">
    <property type="entry name" value="Bact_Transport_Assoc"/>
</dbReference>
<feature type="transmembrane region" description="Helical" evidence="1">
    <location>
        <begin position="267"/>
        <end position="285"/>
    </location>
</feature>
<keyword evidence="1" id="KW-0472">Membrane</keyword>
<evidence type="ECO:0000313" key="4">
    <source>
        <dbReference type="Proteomes" id="UP001199916"/>
    </source>
</evidence>
<dbReference type="PANTHER" id="PTHR30590">
    <property type="entry name" value="INNER MEMBRANE PROTEIN"/>
    <property type="match status" value="1"/>
</dbReference>
<feature type="transmembrane region" description="Helical" evidence="1">
    <location>
        <begin position="242"/>
        <end position="261"/>
    </location>
</feature>
<evidence type="ECO:0000259" key="2">
    <source>
        <dbReference type="Pfam" id="PF04235"/>
    </source>
</evidence>
<feature type="transmembrane region" description="Helical" evidence="1">
    <location>
        <begin position="305"/>
        <end position="322"/>
    </location>
</feature>
<evidence type="ECO:0000256" key="1">
    <source>
        <dbReference type="SAM" id="Phobius"/>
    </source>
</evidence>
<keyword evidence="4" id="KW-1185">Reference proteome</keyword>
<keyword evidence="1" id="KW-1133">Transmembrane helix</keyword>
<organism evidence="3 4">
    <name type="scientific">Paenibacillus profundus</name>
    <dbReference type="NCBI Taxonomy" id="1173085"/>
    <lineage>
        <taxon>Bacteria</taxon>
        <taxon>Bacillati</taxon>
        <taxon>Bacillota</taxon>
        <taxon>Bacilli</taxon>
        <taxon>Bacillales</taxon>
        <taxon>Paenibacillaceae</taxon>
        <taxon>Paenibacillus</taxon>
    </lineage>
</organism>
<protein>
    <submittedName>
        <fullName evidence="3">DUF418 domain-containing protein</fullName>
    </submittedName>
</protein>
<gene>
    <name evidence="3" type="ORF">LQV63_07200</name>
</gene>
<dbReference type="RefSeq" id="WP_233696170.1">
    <property type="nucleotide sequence ID" value="NZ_JAJNBZ010000003.1"/>
</dbReference>
<dbReference type="EMBL" id="JAJNBZ010000003">
    <property type="protein sequence ID" value="MCE5169094.1"/>
    <property type="molecule type" value="Genomic_DNA"/>
</dbReference>
<comment type="caution">
    <text evidence="3">The sequence shown here is derived from an EMBL/GenBank/DDBJ whole genome shotgun (WGS) entry which is preliminary data.</text>
</comment>
<reference evidence="3 4" key="1">
    <citation type="submission" date="2021-11" db="EMBL/GenBank/DDBJ databases">
        <title>Draft genome sequence of Paenibacillus profundus YoMME, a new Gram-positive bacteria with exoelectrogenic properties.</title>
        <authorList>
            <person name="Hubenova Y."/>
            <person name="Hubenova E."/>
            <person name="Manasiev Y."/>
            <person name="Peykov S."/>
            <person name="Mitov M."/>
        </authorList>
    </citation>
    <scope>NUCLEOTIDE SEQUENCE [LARGE SCALE GENOMIC DNA]</scope>
    <source>
        <strain evidence="3 4">YoMME</strain>
    </source>
</reference>
<dbReference type="InterPro" id="IPR007349">
    <property type="entry name" value="DUF418"/>
</dbReference>
<accession>A0ABS8YCY5</accession>
<feature type="transmembrane region" description="Helical" evidence="1">
    <location>
        <begin position="85"/>
        <end position="102"/>
    </location>
</feature>
<feature type="domain" description="DUF418" evidence="2">
    <location>
        <begin position="220"/>
        <end position="371"/>
    </location>
</feature>
<keyword evidence="1" id="KW-0812">Transmembrane</keyword>
<feature type="transmembrane region" description="Helical" evidence="1">
    <location>
        <begin position="12"/>
        <end position="30"/>
    </location>
</feature>
<dbReference type="PANTHER" id="PTHR30590:SF2">
    <property type="entry name" value="INNER MEMBRANE PROTEIN"/>
    <property type="match status" value="1"/>
</dbReference>
<feature type="transmembrane region" description="Helical" evidence="1">
    <location>
        <begin position="203"/>
        <end position="221"/>
    </location>
</feature>
<sequence>MNRIQLLDILRGFAIIGTLGTNIWLFAHLGNLEAIFPDPSLHWWSSLNSIISTIVMFLVNGKFLGMLTIMFGVGLEMKRRKAERLGTAWPGIYLWTSFLLLVDGLLHYFLVMQFDILMSYAVTAIIVSFVVNRTRKTIIRVMLFTGIVHSFMVISAFALITLANASVSTGDAFKGVIALFQTGTWFEQIGYRFEAFWMYRFESIAILPMNVFLFLCGVLLFRSGAFAADTNGQAIRRKMLRWGLGLGIPLNMLIFIPGLSFDIPVRYLFAPVLSLGYMATIAKVMELSRCGWLLSRLEEVGKTALSCYMLQNILASVIFYGWGFGVGATSGSSLFTFFMWGLISALMMVFAHLWLRKFTVGPIEWAWRRLSDLPADRKRSLSG</sequence>
<feature type="transmembrane region" description="Helical" evidence="1">
    <location>
        <begin position="50"/>
        <end position="73"/>
    </location>
</feature>
<evidence type="ECO:0000313" key="3">
    <source>
        <dbReference type="EMBL" id="MCE5169094.1"/>
    </source>
</evidence>
<name>A0ABS8YCY5_9BACL</name>